<feature type="compositionally biased region" description="Polar residues" evidence="1">
    <location>
        <begin position="115"/>
        <end position="136"/>
    </location>
</feature>
<evidence type="ECO:0000313" key="3">
    <source>
        <dbReference type="Proteomes" id="UP000824998"/>
    </source>
</evidence>
<accession>A0A9P8C151</accession>
<feature type="compositionally biased region" description="Basic residues" evidence="1">
    <location>
        <begin position="1"/>
        <end position="13"/>
    </location>
</feature>
<feature type="compositionally biased region" description="Polar residues" evidence="1">
    <location>
        <begin position="63"/>
        <end position="73"/>
    </location>
</feature>
<evidence type="ECO:0000313" key="2">
    <source>
        <dbReference type="EMBL" id="KAG9229515.1"/>
    </source>
</evidence>
<organism evidence="2 3">
    <name type="scientific">Amylocarpus encephaloides</name>
    <dbReference type="NCBI Taxonomy" id="45428"/>
    <lineage>
        <taxon>Eukaryota</taxon>
        <taxon>Fungi</taxon>
        <taxon>Dikarya</taxon>
        <taxon>Ascomycota</taxon>
        <taxon>Pezizomycotina</taxon>
        <taxon>Leotiomycetes</taxon>
        <taxon>Helotiales</taxon>
        <taxon>Helotiales incertae sedis</taxon>
        <taxon>Amylocarpus</taxon>
    </lineage>
</organism>
<name>A0A9P8C151_9HELO</name>
<protein>
    <submittedName>
        <fullName evidence="2">Uncharacterized protein</fullName>
    </submittedName>
</protein>
<feature type="region of interest" description="Disordered" evidence="1">
    <location>
        <begin position="1"/>
        <end position="88"/>
    </location>
</feature>
<comment type="caution">
    <text evidence="2">The sequence shown here is derived from an EMBL/GenBank/DDBJ whole genome shotgun (WGS) entry which is preliminary data.</text>
</comment>
<reference evidence="2" key="1">
    <citation type="journal article" date="2021" name="IMA Fungus">
        <title>Genomic characterization of three marine fungi, including Emericellopsis atlantica sp. nov. with signatures of a generalist lifestyle and marine biomass degradation.</title>
        <authorList>
            <person name="Hagestad O.C."/>
            <person name="Hou L."/>
            <person name="Andersen J.H."/>
            <person name="Hansen E.H."/>
            <person name="Altermark B."/>
            <person name="Li C."/>
            <person name="Kuhnert E."/>
            <person name="Cox R.J."/>
            <person name="Crous P.W."/>
            <person name="Spatafora J.W."/>
            <person name="Lail K."/>
            <person name="Amirebrahimi M."/>
            <person name="Lipzen A."/>
            <person name="Pangilinan J."/>
            <person name="Andreopoulos W."/>
            <person name="Hayes R.D."/>
            <person name="Ng V."/>
            <person name="Grigoriev I.V."/>
            <person name="Jackson S.A."/>
            <person name="Sutton T.D.S."/>
            <person name="Dobson A.D.W."/>
            <person name="Rama T."/>
        </authorList>
    </citation>
    <scope>NUCLEOTIDE SEQUENCE</scope>
    <source>
        <strain evidence="2">TRa018bII</strain>
    </source>
</reference>
<sequence length="136" mass="13794">MTQPNTRKRRRSKKGDSSVKEPTAVVASKVTALDRPREVDETGANAPPKTLVTGLRAAADQLSAGSATATGSVDTPAGADRSSGDAEPIALANDINSRCTDTALAGTSKGGALNAGQTSPVTDISTPSSFTTTEHQ</sequence>
<dbReference type="Proteomes" id="UP000824998">
    <property type="component" value="Unassembled WGS sequence"/>
</dbReference>
<evidence type="ECO:0000256" key="1">
    <source>
        <dbReference type="SAM" id="MobiDB-lite"/>
    </source>
</evidence>
<dbReference type="EMBL" id="MU251759">
    <property type="protein sequence ID" value="KAG9229515.1"/>
    <property type="molecule type" value="Genomic_DNA"/>
</dbReference>
<feature type="region of interest" description="Disordered" evidence="1">
    <location>
        <begin position="101"/>
        <end position="136"/>
    </location>
</feature>
<dbReference type="AlphaFoldDB" id="A0A9P8C151"/>
<gene>
    <name evidence="2" type="ORF">BJ875DRAFT_488850</name>
</gene>
<keyword evidence="3" id="KW-1185">Reference proteome</keyword>
<proteinExistence type="predicted"/>